<gene>
    <name evidence="1" type="ORF">V5O48_010311</name>
</gene>
<dbReference type="InterPro" id="IPR043129">
    <property type="entry name" value="ATPase_NBD"/>
</dbReference>
<comment type="caution">
    <text evidence="1">The sequence shown here is derived from an EMBL/GenBank/DDBJ whole genome shotgun (WGS) entry which is preliminary data.</text>
</comment>
<sequence>MTGLKKLYTGPSKLVVCPDIGTTFSAVSYSFLEPESTPEIESVTRFPGQGSFSKDKIPTVLAYAADTKKFIAAGHEAVEALANPEKCANLILCEWFKLLVRKNDISLDSFPWALPEGKSLQDIYSDYLRYLLKVTETFIKEHKPKWATVWDSLRPSAEFVLPHPNGWEGAEQELLTQAAIKAELIQNTREGRARIHFVTEGEAALHFCINQRGHSELKSDGVIIVDAGGGTIDISSYAADSGGTIATGTSALFSARETAPALCKLAGSAFVTEAFRRLIEERLKGSRFIDHADHIVDLFDHDTKHHFQDVESPMFIPFTGKRDNDEGRGIRNGQIRLSGAEIANCFQRSVASIVTGVTEILKATASSANGGEHPMIQRAFHSELEVYRPQTDRNKAAAKGGVSYYIDRIVSSRVCRHTYGIHCHIDYHPADPEHLRRKNNVVKSDIGKLELHTAFNIILKKGTTVREGTEFKKAYFVARRSEDHPDLNNISQDILVYEGPEEHPCWMDEGQDRHFRKLATLFAATGHLPKRLIRSVIKGPRRKGSPRSSWYWQIDYDIILLFGGTQLHAQLAWEDEELPTRKMEEQSKEAMEVNFICGAGEVPSDRAPWRVIDPAAPAACRLLMQ</sequence>
<reference evidence="1 2" key="1">
    <citation type="submission" date="2024-02" db="EMBL/GenBank/DDBJ databases">
        <title>A draft genome for the cacao thread blight pathogen Marasmius crinis-equi.</title>
        <authorList>
            <person name="Cohen S.P."/>
            <person name="Baruah I.K."/>
            <person name="Amoako-Attah I."/>
            <person name="Bukari Y."/>
            <person name="Meinhardt L.W."/>
            <person name="Bailey B.A."/>
        </authorList>
    </citation>
    <scope>NUCLEOTIDE SEQUENCE [LARGE SCALE GENOMIC DNA]</scope>
    <source>
        <strain evidence="1 2">GH-76</strain>
    </source>
</reference>
<dbReference type="Proteomes" id="UP001465976">
    <property type="component" value="Unassembled WGS sequence"/>
</dbReference>
<proteinExistence type="predicted"/>
<protein>
    <submittedName>
        <fullName evidence="1">Uncharacterized protein</fullName>
    </submittedName>
</protein>
<dbReference type="SUPFAM" id="SSF53067">
    <property type="entry name" value="Actin-like ATPase domain"/>
    <property type="match status" value="1"/>
</dbReference>
<dbReference type="PANTHER" id="PTHR14187">
    <property type="entry name" value="ALPHA KINASE/ELONGATION FACTOR 2 KINASE"/>
    <property type="match status" value="1"/>
</dbReference>
<accession>A0ABR3F8S8</accession>
<dbReference type="EMBL" id="JBAHYK010000735">
    <property type="protein sequence ID" value="KAL0571653.1"/>
    <property type="molecule type" value="Genomic_DNA"/>
</dbReference>
<evidence type="ECO:0000313" key="1">
    <source>
        <dbReference type="EMBL" id="KAL0571653.1"/>
    </source>
</evidence>
<keyword evidence="2" id="KW-1185">Reference proteome</keyword>
<organism evidence="1 2">
    <name type="scientific">Marasmius crinis-equi</name>
    <dbReference type="NCBI Taxonomy" id="585013"/>
    <lineage>
        <taxon>Eukaryota</taxon>
        <taxon>Fungi</taxon>
        <taxon>Dikarya</taxon>
        <taxon>Basidiomycota</taxon>
        <taxon>Agaricomycotina</taxon>
        <taxon>Agaricomycetes</taxon>
        <taxon>Agaricomycetidae</taxon>
        <taxon>Agaricales</taxon>
        <taxon>Marasmiineae</taxon>
        <taxon>Marasmiaceae</taxon>
        <taxon>Marasmius</taxon>
    </lineage>
</organism>
<name>A0ABR3F8S8_9AGAR</name>
<dbReference type="PANTHER" id="PTHR14187:SF5">
    <property type="entry name" value="HEAT SHOCK 70 KDA PROTEIN 12A"/>
    <property type="match status" value="1"/>
</dbReference>
<evidence type="ECO:0000313" key="2">
    <source>
        <dbReference type="Proteomes" id="UP001465976"/>
    </source>
</evidence>
<dbReference type="CDD" id="cd10170">
    <property type="entry name" value="ASKHA_NBD_HSP70"/>
    <property type="match status" value="1"/>
</dbReference>
<dbReference type="Gene3D" id="3.30.420.40">
    <property type="match status" value="1"/>
</dbReference>